<dbReference type="GO" id="GO:0009055">
    <property type="term" value="F:electron transfer activity"/>
    <property type="evidence" value="ECO:0007669"/>
    <property type="project" value="InterPro"/>
</dbReference>
<feature type="binding site" evidence="9">
    <location>
        <position position="316"/>
    </location>
    <ligand>
        <name>FAD</name>
        <dbReference type="ChEBI" id="CHEBI:57692"/>
    </ligand>
</feature>
<dbReference type="PROSITE" id="PS51379">
    <property type="entry name" value="4FE4S_FER_2"/>
    <property type="match status" value="2"/>
</dbReference>
<feature type="binding site" evidence="9">
    <location>
        <begin position="341"/>
        <end position="342"/>
    </location>
    <ligand>
        <name>FAD</name>
        <dbReference type="ChEBI" id="CHEBI:57692"/>
    </ligand>
</feature>
<evidence type="ECO:0000256" key="8">
    <source>
        <dbReference type="ARBA" id="ARBA00023014"/>
    </source>
</evidence>
<evidence type="ECO:0000256" key="6">
    <source>
        <dbReference type="ARBA" id="ARBA00022982"/>
    </source>
</evidence>
<evidence type="ECO:0000256" key="2">
    <source>
        <dbReference type="ARBA" id="ARBA00022448"/>
    </source>
</evidence>
<gene>
    <name evidence="11" type="ORF">COW28_07075</name>
</gene>
<feature type="binding site" evidence="9">
    <location>
        <begin position="355"/>
        <end position="359"/>
    </location>
    <ligand>
        <name>FAD</name>
        <dbReference type="ChEBI" id="CHEBI:57692"/>
    </ligand>
</feature>
<dbReference type="SUPFAM" id="SSF54862">
    <property type="entry name" value="4Fe-4S ferredoxins"/>
    <property type="match status" value="1"/>
</dbReference>
<feature type="binding site" evidence="9">
    <location>
        <position position="393"/>
    </location>
    <ligand>
        <name>FAD</name>
        <dbReference type="ChEBI" id="CHEBI:57692"/>
    </ligand>
</feature>
<feature type="domain" description="4Fe-4S ferredoxin-type" evidence="10">
    <location>
        <begin position="35"/>
        <end position="58"/>
    </location>
</feature>
<dbReference type="SUPFAM" id="SSF52467">
    <property type="entry name" value="DHS-like NAD/FAD-binding domain"/>
    <property type="match status" value="1"/>
</dbReference>
<dbReference type="PROSITE" id="PS00198">
    <property type="entry name" value="4FE4S_FER_1"/>
    <property type="match status" value="2"/>
</dbReference>
<organism evidence="11 12">
    <name type="scientific">bacterium (Candidatus Ratteibacteria) CG15_BIG_FIL_POST_REV_8_21_14_020_41_12</name>
    <dbReference type="NCBI Taxonomy" id="2014291"/>
    <lineage>
        <taxon>Bacteria</taxon>
        <taxon>Candidatus Ratteibacteria</taxon>
    </lineage>
</organism>
<dbReference type="FunFam" id="3.40.50.1220:FF:000001">
    <property type="entry name" value="Electron transfer flavoprotein, alpha subunit"/>
    <property type="match status" value="1"/>
</dbReference>
<evidence type="ECO:0000256" key="1">
    <source>
        <dbReference type="ARBA" id="ARBA00005817"/>
    </source>
</evidence>
<dbReference type="PROSITE" id="PS00696">
    <property type="entry name" value="ETF_ALPHA"/>
    <property type="match status" value="1"/>
</dbReference>
<keyword evidence="8" id="KW-0411">Iron-sulfur</keyword>
<reference evidence="12" key="1">
    <citation type="submission" date="2017-09" db="EMBL/GenBank/DDBJ databases">
        <title>Depth-based differentiation of microbial function through sediment-hosted aquifers and enrichment of novel symbionts in the deep terrestrial subsurface.</title>
        <authorList>
            <person name="Probst A.J."/>
            <person name="Ladd B."/>
            <person name="Jarett J.K."/>
            <person name="Geller-Mcgrath D.E."/>
            <person name="Sieber C.M.K."/>
            <person name="Emerson J.B."/>
            <person name="Anantharaman K."/>
            <person name="Thomas B.C."/>
            <person name="Malmstrom R."/>
            <person name="Stieglmeier M."/>
            <person name="Klingl A."/>
            <person name="Woyke T."/>
            <person name="Ryan C.M."/>
            <person name="Banfield J.F."/>
        </authorList>
    </citation>
    <scope>NUCLEOTIDE SEQUENCE [LARGE SCALE GENOMIC DNA]</scope>
</reference>
<dbReference type="Pfam" id="PF01012">
    <property type="entry name" value="ETF"/>
    <property type="match status" value="1"/>
</dbReference>
<dbReference type="InterPro" id="IPR014731">
    <property type="entry name" value="ETF_asu_C"/>
</dbReference>
<dbReference type="Pfam" id="PF00766">
    <property type="entry name" value="ETF_alpha"/>
    <property type="match status" value="1"/>
</dbReference>
<dbReference type="SMART" id="SM00893">
    <property type="entry name" value="ETF"/>
    <property type="match status" value="1"/>
</dbReference>
<dbReference type="GO" id="GO:0051536">
    <property type="term" value="F:iron-sulfur cluster binding"/>
    <property type="evidence" value="ECO:0007669"/>
    <property type="project" value="UniProtKB-KW"/>
</dbReference>
<name>A0A2M7GW40_9BACT</name>
<evidence type="ECO:0000256" key="4">
    <source>
        <dbReference type="ARBA" id="ARBA00022723"/>
    </source>
</evidence>
<proteinExistence type="inferred from homology"/>
<dbReference type="GO" id="GO:0050660">
    <property type="term" value="F:flavin adenine dinucleotide binding"/>
    <property type="evidence" value="ECO:0007669"/>
    <property type="project" value="InterPro"/>
</dbReference>
<dbReference type="InterPro" id="IPR001308">
    <property type="entry name" value="ETF_a/FixB"/>
</dbReference>
<keyword evidence="2" id="KW-0813">Transport</keyword>
<keyword evidence="4" id="KW-0479">Metal-binding</keyword>
<keyword evidence="3" id="KW-0285">Flavoprotein</keyword>
<protein>
    <submittedName>
        <fullName evidence="11">Electron transfer flavoprotein subunit alpha</fullName>
    </submittedName>
</protein>
<dbReference type="InterPro" id="IPR014729">
    <property type="entry name" value="Rossmann-like_a/b/a_fold"/>
</dbReference>
<comment type="caution">
    <text evidence="11">The sequence shown here is derived from an EMBL/GenBank/DDBJ whole genome shotgun (WGS) entry which is preliminary data.</text>
</comment>
<dbReference type="GO" id="GO:0033539">
    <property type="term" value="P:fatty acid beta-oxidation using acyl-CoA dehydrogenase"/>
    <property type="evidence" value="ECO:0007669"/>
    <property type="project" value="TreeGrafter"/>
</dbReference>
<comment type="similarity">
    <text evidence="1">Belongs to the ETF alpha-subunit/FixB family.</text>
</comment>
<feature type="domain" description="4Fe-4S ferredoxin-type" evidence="10">
    <location>
        <begin position="1"/>
        <end position="30"/>
    </location>
</feature>
<dbReference type="InterPro" id="IPR014730">
    <property type="entry name" value="ETF_a/b_N"/>
</dbReference>
<feature type="binding site" evidence="9">
    <location>
        <begin position="372"/>
        <end position="379"/>
    </location>
    <ligand>
        <name>FAD</name>
        <dbReference type="ChEBI" id="CHEBI:57692"/>
    </ligand>
</feature>
<evidence type="ECO:0000256" key="9">
    <source>
        <dbReference type="PIRSR" id="PIRSR000089-1"/>
    </source>
</evidence>
<dbReference type="Gene3D" id="3.40.50.620">
    <property type="entry name" value="HUPs"/>
    <property type="match status" value="1"/>
</dbReference>
<sequence>MKIKILEEKCNGCGVCVESCPFGAIEVVDKKARIKENCNFCGVCVDICPKNAILLEEGEVARKDLSVYKGVWVFAENRRGKLAKVSFELLGEGRKLATSLGESLSAVLFGSQTESNSRELLKRGADSVYAVDEPGLENFQDDVYVGLLTALVNQYKPEILLIPATCQGRSFAPRVAARVHTGLTADCTGLAINPKTKLLEQTRPTFGGNLLATIICENYRPQMSTVRPKTFEEATELHPHLSPPACLTDSAGVLNGAPYSSHQHPPSRGRIKEGGIIKIPFPKDLGESRVDLLEIIENKEENIDLADSEIIVSGGRGLGEAKNFSLISDLARVLGGVVGSSRAAVDAGWIPYAHQVGQTGKTVRPRIYIACGISGAIQHLAGMQTSDTIIAINKDADAPIFKVANYGIVGDLFEVVPALIKRFS</sequence>
<evidence type="ECO:0000256" key="5">
    <source>
        <dbReference type="ARBA" id="ARBA00022827"/>
    </source>
</evidence>
<keyword evidence="5 9" id="KW-0274">FAD</keyword>
<dbReference type="InterPro" id="IPR018206">
    <property type="entry name" value="ETF_asu_C_CS"/>
</dbReference>
<evidence type="ECO:0000259" key="10">
    <source>
        <dbReference type="PROSITE" id="PS51379"/>
    </source>
</evidence>
<dbReference type="PIRSF" id="PIRSF000089">
    <property type="entry name" value="Electra_flavoP_a"/>
    <property type="match status" value="1"/>
</dbReference>
<evidence type="ECO:0000313" key="11">
    <source>
        <dbReference type="EMBL" id="PIW31565.1"/>
    </source>
</evidence>
<keyword evidence="6" id="KW-0249">Electron transport</keyword>
<dbReference type="Proteomes" id="UP000230025">
    <property type="component" value="Unassembled WGS sequence"/>
</dbReference>
<dbReference type="InterPro" id="IPR033947">
    <property type="entry name" value="ETF_alpha_N"/>
</dbReference>
<dbReference type="PANTHER" id="PTHR43153:SF1">
    <property type="entry name" value="ELECTRON TRANSFER FLAVOPROTEIN SUBUNIT ALPHA, MITOCHONDRIAL"/>
    <property type="match status" value="1"/>
</dbReference>
<dbReference type="Gene3D" id="3.30.70.20">
    <property type="match status" value="1"/>
</dbReference>
<dbReference type="CDD" id="cd01715">
    <property type="entry name" value="ETF_alpha"/>
    <property type="match status" value="1"/>
</dbReference>
<keyword evidence="7" id="KW-0408">Iron</keyword>
<dbReference type="Pfam" id="PF13237">
    <property type="entry name" value="Fer4_10"/>
    <property type="match status" value="1"/>
</dbReference>
<dbReference type="InterPro" id="IPR017896">
    <property type="entry name" value="4Fe4S_Fe-S-bd"/>
</dbReference>
<dbReference type="InterPro" id="IPR029035">
    <property type="entry name" value="DHS-like_NAD/FAD-binding_dom"/>
</dbReference>
<dbReference type="Gene3D" id="3.40.50.1220">
    <property type="entry name" value="TPP-binding domain"/>
    <property type="match status" value="1"/>
</dbReference>
<dbReference type="SUPFAM" id="SSF52402">
    <property type="entry name" value="Adenine nucleotide alpha hydrolases-like"/>
    <property type="match status" value="1"/>
</dbReference>
<dbReference type="EMBL" id="PFFY01000333">
    <property type="protein sequence ID" value="PIW31565.1"/>
    <property type="molecule type" value="Genomic_DNA"/>
</dbReference>
<evidence type="ECO:0000256" key="3">
    <source>
        <dbReference type="ARBA" id="ARBA00022630"/>
    </source>
</evidence>
<dbReference type="PANTHER" id="PTHR43153">
    <property type="entry name" value="ELECTRON TRANSFER FLAVOPROTEIN ALPHA"/>
    <property type="match status" value="1"/>
</dbReference>
<dbReference type="AlphaFoldDB" id="A0A2M7GW40"/>
<evidence type="ECO:0000313" key="12">
    <source>
        <dbReference type="Proteomes" id="UP000230025"/>
    </source>
</evidence>
<dbReference type="GO" id="GO:0046872">
    <property type="term" value="F:metal ion binding"/>
    <property type="evidence" value="ECO:0007669"/>
    <property type="project" value="UniProtKB-KW"/>
</dbReference>
<dbReference type="InterPro" id="IPR017900">
    <property type="entry name" value="4Fe4S_Fe_S_CS"/>
</dbReference>
<accession>A0A2M7GW40</accession>
<comment type="cofactor">
    <cofactor evidence="9">
        <name>FAD</name>
        <dbReference type="ChEBI" id="CHEBI:57692"/>
    </cofactor>
    <text evidence="9">Binds 1 FAD per dimer.</text>
</comment>
<evidence type="ECO:0000256" key="7">
    <source>
        <dbReference type="ARBA" id="ARBA00023004"/>
    </source>
</evidence>